<gene>
    <name evidence="3" type="ORF">RM533_04550</name>
</gene>
<keyword evidence="4" id="KW-1185">Reference proteome</keyword>
<feature type="domain" description="XdhC- CoxI" evidence="1">
    <location>
        <begin position="28"/>
        <end position="91"/>
    </location>
</feature>
<reference evidence="3 4" key="1">
    <citation type="submission" date="2023-09" db="EMBL/GenBank/DDBJ databases">
        <authorList>
            <person name="Rey-Velasco X."/>
        </authorList>
    </citation>
    <scope>NUCLEOTIDE SEQUENCE [LARGE SCALE GENOMIC DNA]</scope>
    <source>
        <strain evidence="3 4">F390</strain>
    </source>
</reference>
<dbReference type="Gene3D" id="3.40.50.720">
    <property type="entry name" value="NAD(P)-binding Rossmann-like Domain"/>
    <property type="match status" value="1"/>
</dbReference>
<accession>A0ABU2ZGK5</accession>
<proteinExistence type="predicted"/>
<dbReference type="InterPro" id="IPR027051">
    <property type="entry name" value="XdhC_Rossmann_dom"/>
</dbReference>
<dbReference type="InterPro" id="IPR052698">
    <property type="entry name" value="MoCofactor_Util/Proc"/>
</dbReference>
<protein>
    <submittedName>
        <fullName evidence="3">XdhC family protein</fullName>
    </submittedName>
</protein>
<dbReference type="Pfam" id="PF13478">
    <property type="entry name" value="XdhC_C"/>
    <property type="match status" value="1"/>
</dbReference>
<organism evidence="3 4">
    <name type="scientific">Croceicoccus esteveae</name>
    <dbReference type="NCBI Taxonomy" id="3075597"/>
    <lineage>
        <taxon>Bacteria</taxon>
        <taxon>Pseudomonadati</taxon>
        <taxon>Pseudomonadota</taxon>
        <taxon>Alphaproteobacteria</taxon>
        <taxon>Sphingomonadales</taxon>
        <taxon>Erythrobacteraceae</taxon>
        <taxon>Croceicoccus</taxon>
    </lineage>
</organism>
<dbReference type="Proteomes" id="UP001259803">
    <property type="component" value="Unassembled WGS sequence"/>
</dbReference>
<dbReference type="PANTHER" id="PTHR30388">
    <property type="entry name" value="ALDEHYDE OXIDOREDUCTASE MOLYBDENUM COFACTOR ASSEMBLY PROTEIN"/>
    <property type="match status" value="1"/>
</dbReference>
<comment type="caution">
    <text evidence="3">The sequence shown here is derived from an EMBL/GenBank/DDBJ whole genome shotgun (WGS) entry which is preliminary data.</text>
</comment>
<dbReference type="PANTHER" id="PTHR30388:SF4">
    <property type="entry name" value="MOLYBDENUM COFACTOR INSERTION CHAPERONE PAOD"/>
    <property type="match status" value="1"/>
</dbReference>
<dbReference type="EMBL" id="JAVRHS010000002">
    <property type="protein sequence ID" value="MDT0575449.1"/>
    <property type="molecule type" value="Genomic_DNA"/>
</dbReference>
<dbReference type="RefSeq" id="WP_311340009.1">
    <property type="nucleotide sequence ID" value="NZ_JAVRHS010000002.1"/>
</dbReference>
<evidence type="ECO:0000259" key="1">
    <source>
        <dbReference type="Pfam" id="PF02625"/>
    </source>
</evidence>
<evidence type="ECO:0000259" key="2">
    <source>
        <dbReference type="Pfam" id="PF13478"/>
    </source>
</evidence>
<feature type="domain" description="XdhC Rossmann" evidence="2">
    <location>
        <begin position="152"/>
        <end position="288"/>
    </location>
</feature>
<dbReference type="InterPro" id="IPR003777">
    <property type="entry name" value="XdhC_CoxI"/>
</dbReference>
<evidence type="ECO:0000313" key="3">
    <source>
        <dbReference type="EMBL" id="MDT0575449.1"/>
    </source>
</evidence>
<name>A0ABU2ZGK5_9SPHN</name>
<evidence type="ECO:0000313" key="4">
    <source>
        <dbReference type="Proteomes" id="UP001259803"/>
    </source>
</evidence>
<dbReference type="Pfam" id="PF02625">
    <property type="entry name" value="XdhC_CoxI"/>
    <property type="match status" value="1"/>
</dbReference>
<sequence>MKRTPLAHQRRSAIIVPAASFSDNAALRASSIAGALCTIVEIEGSFSRRLGAQLAILPSGQMVGSMADGCLEAALSAHAARGGKPQIVRYGGNDAAIDERLPCGSSLTICVEPEPDRTALRECVELLDRREVATLAAGCGGTRRYIPELRIVAIGTGPELVALHRQAAAFGAEVIALAPHGKGLGGGGGGGLSLGQVPDIALDPWTAVLVLFHDHEWERTLLPWALASQCFYIGAQGGQETRRARMAFLKQQGFDTPASRMDRLHGPVGIIAHARDPQVLALSALAQIVACYEALPR</sequence>